<dbReference type="PANTHER" id="PTHR13097">
    <property type="entry name" value="TRANSCRIPTION INITIATION FACTOR IIE, ALPHA SUBUNIT"/>
    <property type="match status" value="1"/>
</dbReference>
<dbReference type="InterPro" id="IPR021600">
    <property type="entry name" value="TFIIE_asu_C"/>
</dbReference>
<dbReference type="PROSITE" id="PS51344">
    <property type="entry name" value="HTH_TFE_IIE"/>
    <property type="match status" value="1"/>
</dbReference>
<feature type="compositionally biased region" description="Polar residues" evidence="4">
    <location>
        <begin position="324"/>
        <end position="341"/>
    </location>
</feature>
<comment type="similarity">
    <text evidence="1">Belongs to the TFIIE alpha subunit family.</text>
</comment>
<dbReference type="Pfam" id="PF02002">
    <property type="entry name" value="TFIIE_alpha"/>
    <property type="match status" value="1"/>
</dbReference>
<dbReference type="InterPro" id="IPR017919">
    <property type="entry name" value="TFIIE/TFIIEa_HTH"/>
</dbReference>
<evidence type="ECO:0000256" key="2">
    <source>
        <dbReference type="ARBA" id="ARBA00023015"/>
    </source>
</evidence>
<dbReference type="Pfam" id="PF11521">
    <property type="entry name" value="TFIIE-A_C"/>
    <property type="match status" value="1"/>
</dbReference>
<organism evidence="6 7">
    <name type="scientific">Dimargaris cristalligena</name>
    <dbReference type="NCBI Taxonomy" id="215637"/>
    <lineage>
        <taxon>Eukaryota</taxon>
        <taxon>Fungi</taxon>
        <taxon>Fungi incertae sedis</taxon>
        <taxon>Zoopagomycota</taxon>
        <taxon>Kickxellomycotina</taxon>
        <taxon>Dimargaritomycetes</taxon>
        <taxon>Dimargaritales</taxon>
        <taxon>Dimargaritaceae</taxon>
        <taxon>Dimargaris</taxon>
    </lineage>
</organism>
<name>A0A4P9ZXL3_9FUNG</name>
<dbReference type="InterPro" id="IPR002853">
    <property type="entry name" value="TFIIE_asu"/>
</dbReference>
<dbReference type="InterPro" id="IPR039997">
    <property type="entry name" value="TFE"/>
</dbReference>
<keyword evidence="7" id="KW-1185">Reference proteome</keyword>
<evidence type="ECO:0000256" key="4">
    <source>
        <dbReference type="SAM" id="MobiDB-lite"/>
    </source>
</evidence>
<gene>
    <name evidence="6" type="ORF">BJ085DRAFT_41001</name>
</gene>
<keyword evidence="2" id="KW-0805">Transcription regulation</keyword>
<evidence type="ECO:0000259" key="5">
    <source>
        <dbReference type="PROSITE" id="PS51344"/>
    </source>
</evidence>
<feature type="region of interest" description="Disordered" evidence="4">
    <location>
        <begin position="278"/>
        <end position="306"/>
    </location>
</feature>
<dbReference type="EMBL" id="ML002371">
    <property type="protein sequence ID" value="RKP38414.1"/>
    <property type="molecule type" value="Genomic_DNA"/>
</dbReference>
<sequence>MDVVKALVSCVARAFYDTRLVLALDYINYRESVRDDELARFLRITPREAHRVGGKLKESSLIKVATRMEARRPEVRALAKTYYYMDYKHFVDVIKWKMWKLQKTITERMQSEVDKKGYACPNCQASYDPLEILHLLDATTGLFYCELCRTELIENENADQSTHSKETLSRLMDDCRPIIDLLKKTDSLIIPATNFVSTLQASEDAEAATEKAKNDNPDYELSVARDTGAGSSIIKVVFENEETTEAARKAHEAELDKKRQQNALPAWHMYSTVSGVKTELGRRSGENNSNSSYSTGLISANEGRGADHQEHIAEYYADLERATPASSQATPVNGSDTNGSLSRDDSVPKFSLDGSTTTNSRSPSGDLSSNNAYTPMNGIETPADQSQIPADYFDDDEPFDMDDVPMVRVNGHDVSLDLITDEHRAQMTPEEYEEYWKILQTLI</sequence>
<dbReference type="STRING" id="215637.A0A4P9ZXL3"/>
<dbReference type="InterPro" id="IPR013083">
    <property type="entry name" value="Znf_RING/FYVE/PHD"/>
</dbReference>
<protein>
    <recommendedName>
        <fullName evidence="5">HTH TFE/IIEalpha-type domain-containing protein</fullName>
    </recommendedName>
</protein>
<dbReference type="Gene3D" id="3.30.40.10">
    <property type="entry name" value="Zinc/RING finger domain, C3HC4 (zinc finger)"/>
    <property type="match status" value="1"/>
</dbReference>
<dbReference type="SUPFAM" id="SSF57783">
    <property type="entry name" value="Zinc beta-ribbon"/>
    <property type="match status" value="1"/>
</dbReference>
<dbReference type="GO" id="GO:0006367">
    <property type="term" value="P:transcription initiation at RNA polymerase II promoter"/>
    <property type="evidence" value="ECO:0007669"/>
    <property type="project" value="InterPro"/>
</dbReference>
<evidence type="ECO:0000313" key="6">
    <source>
        <dbReference type="EMBL" id="RKP38414.1"/>
    </source>
</evidence>
<dbReference type="InterPro" id="IPR024550">
    <property type="entry name" value="TFIIEa/SarR/Rpc3_HTH_dom"/>
</dbReference>
<reference evidence="7" key="1">
    <citation type="journal article" date="2018" name="Nat. Microbiol.">
        <title>Leveraging single-cell genomics to expand the fungal tree of life.</title>
        <authorList>
            <person name="Ahrendt S.R."/>
            <person name="Quandt C.A."/>
            <person name="Ciobanu D."/>
            <person name="Clum A."/>
            <person name="Salamov A."/>
            <person name="Andreopoulos B."/>
            <person name="Cheng J.F."/>
            <person name="Woyke T."/>
            <person name="Pelin A."/>
            <person name="Henrissat B."/>
            <person name="Reynolds N.K."/>
            <person name="Benny G.L."/>
            <person name="Smith M.E."/>
            <person name="James T.Y."/>
            <person name="Grigoriev I.V."/>
        </authorList>
    </citation>
    <scope>NUCLEOTIDE SEQUENCE [LARGE SCALE GENOMIC DNA]</scope>
    <source>
        <strain evidence="7">RSA 468</strain>
    </source>
</reference>
<dbReference type="AlphaFoldDB" id="A0A4P9ZXL3"/>
<evidence type="ECO:0000256" key="3">
    <source>
        <dbReference type="ARBA" id="ARBA00023163"/>
    </source>
</evidence>
<dbReference type="SMART" id="SM00531">
    <property type="entry name" value="TFIIE"/>
    <property type="match status" value="1"/>
</dbReference>
<feature type="domain" description="HTH TFE/IIEalpha-type" evidence="5">
    <location>
        <begin position="4"/>
        <end position="95"/>
    </location>
</feature>
<dbReference type="OrthoDB" id="361102at2759"/>
<accession>A0A4P9ZXL3</accession>
<evidence type="ECO:0000256" key="1">
    <source>
        <dbReference type="ARBA" id="ARBA00008947"/>
    </source>
</evidence>
<feature type="compositionally biased region" description="Polar residues" evidence="4">
    <location>
        <begin position="353"/>
        <end position="374"/>
    </location>
</feature>
<feature type="region of interest" description="Disordered" evidence="4">
    <location>
        <begin position="323"/>
        <end position="397"/>
    </location>
</feature>
<dbReference type="Proteomes" id="UP000268162">
    <property type="component" value="Unassembled WGS sequence"/>
</dbReference>
<proteinExistence type="inferred from homology"/>
<keyword evidence="3" id="KW-0804">Transcription</keyword>
<dbReference type="PANTHER" id="PTHR13097:SF7">
    <property type="entry name" value="GENERAL TRANSCRIPTION FACTOR IIE SUBUNIT 1"/>
    <property type="match status" value="1"/>
</dbReference>
<evidence type="ECO:0000313" key="7">
    <source>
        <dbReference type="Proteomes" id="UP000268162"/>
    </source>
</evidence>
<dbReference type="GO" id="GO:0005673">
    <property type="term" value="C:transcription factor TFIIE complex"/>
    <property type="evidence" value="ECO:0007669"/>
    <property type="project" value="TreeGrafter"/>
</dbReference>
<dbReference type="Gene3D" id="6.10.140.1250">
    <property type="match status" value="1"/>
</dbReference>